<protein>
    <submittedName>
        <fullName evidence="1">Uncharacterized protein</fullName>
    </submittedName>
</protein>
<dbReference type="EMBL" id="MU853810">
    <property type="protein sequence ID" value="KAK3939512.1"/>
    <property type="molecule type" value="Genomic_DNA"/>
</dbReference>
<proteinExistence type="predicted"/>
<evidence type="ECO:0000313" key="1">
    <source>
        <dbReference type="EMBL" id="KAK3939512.1"/>
    </source>
</evidence>
<feature type="non-terminal residue" evidence="1">
    <location>
        <position position="117"/>
    </location>
</feature>
<keyword evidence="2" id="KW-1185">Reference proteome</keyword>
<feature type="non-terminal residue" evidence="1">
    <location>
        <position position="1"/>
    </location>
</feature>
<accession>A0AAN6S3A2</accession>
<gene>
    <name evidence="1" type="ORF">QBC46DRAFT_242012</name>
</gene>
<sequence>ERDILDIVEAAAELDFSLRLSKASFRVFFTHVKPPLTQKNFGFSFDPETMDCREVIPGYNSVTTLGRRQIVDLIVSPGLLKAGNSDGNHYDEERVLVKLSAVCNVGEALELANRGES</sequence>
<dbReference type="AlphaFoldDB" id="A0AAN6S3A2"/>
<organism evidence="1 2">
    <name type="scientific">Diplogelasinospora grovesii</name>
    <dbReference type="NCBI Taxonomy" id="303347"/>
    <lineage>
        <taxon>Eukaryota</taxon>
        <taxon>Fungi</taxon>
        <taxon>Dikarya</taxon>
        <taxon>Ascomycota</taxon>
        <taxon>Pezizomycotina</taxon>
        <taxon>Sordariomycetes</taxon>
        <taxon>Sordariomycetidae</taxon>
        <taxon>Sordariales</taxon>
        <taxon>Diplogelasinosporaceae</taxon>
        <taxon>Diplogelasinospora</taxon>
    </lineage>
</organism>
<name>A0AAN6S3A2_9PEZI</name>
<evidence type="ECO:0000313" key="2">
    <source>
        <dbReference type="Proteomes" id="UP001303473"/>
    </source>
</evidence>
<dbReference type="Proteomes" id="UP001303473">
    <property type="component" value="Unassembled WGS sequence"/>
</dbReference>
<reference evidence="2" key="1">
    <citation type="journal article" date="2023" name="Mol. Phylogenet. Evol.">
        <title>Genome-scale phylogeny and comparative genomics of the fungal order Sordariales.</title>
        <authorList>
            <person name="Hensen N."/>
            <person name="Bonometti L."/>
            <person name="Westerberg I."/>
            <person name="Brannstrom I.O."/>
            <person name="Guillou S."/>
            <person name="Cros-Aarteil S."/>
            <person name="Calhoun S."/>
            <person name="Haridas S."/>
            <person name="Kuo A."/>
            <person name="Mondo S."/>
            <person name="Pangilinan J."/>
            <person name="Riley R."/>
            <person name="LaButti K."/>
            <person name="Andreopoulos B."/>
            <person name="Lipzen A."/>
            <person name="Chen C."/>
            <person name="Yan M."/>
            <person name="Daum C."/>
            <person name="Ng V."/>
            <person name="Clum A."/>
            <person name="Steindorff A."/>
            <person name="Ohm R.A."/>
            <person name="Martin F."/>
            <person name="Silar P."/>
            <person name="Natvig D.O."/>
            <person name="Lalanne C."/>
            <person name="Gautier V."/>
            <person name="Ament-Velasquez S.L."/>
            <person name="Kruys A."/>
            <person name="Hutchinson M.I."/>
            <person name="Powell A.J."/>
            <person name="Barry K."/>
            <person name="Miller A.N."/>
            <person name="Grigoriev I.V."/>
            <person name="Debuchy R."/>
            <person name="Gladieux P."/>
            <person name="Hiltunen Thoren M."/>
            <person name="Johannesson H."/>
        </authorList>
    </citation>
    <scope>NUCLEOTIDE SEQUENCE [LARGE SCALE GENOMIC DNA]</scope>
    <source>
        <strain evidence="2">CBS 340.73</strain>
    </source>
</reference>
<comment type="caution">
    <text evidence="1">The sequence shown here is derived from an EMBL/GenBank/DDBJ whole genome shotgun (WGS) entry which is preliminary data.</text>
</comment>